<dbReference type="InterPro" id="IPR039949">
    <property type="entry name" value="NAA40"/>
</dbReference>
<dbReference type="PANTHER" id="PTHR20531">
    <property type="entry name" value="N-ALPHA-ACETYLTRANSFERASE 40"/>
    <property type="match status" value="1"/>
</dbReference>
<dbReference type="GO" id="GO:0043998">
    <property type="term" value="F:histone H2A acetyltransferase activity"/>
    <property type="evidence" value="ECO:0007669"/>
    <property type="project" value="InterPro"/>
</dbReference>
<accession>A0A9P7MVX0</accession>
<dbReference type="OrthoDB" id="424551at2759"/>
<comment type="similarity">
    <text evidence="3">Belongs to the acetyltransferase family. NAA40 subfamily.</text>
</comment>
<dbReference type="GO" id="GO:0005634">
    <property type="term" value="C:nucleus"/>
    <property type="evidence" value="ECO:0007669"/>
    <property type="project" value="UniProtKB-SubCell"/>
</dbReference>
<dbReference type="PANTHER" id="PTHR20531:SF1">
    <property type="entry name" value="N-ALPHA-ACETYLTRANSFERASE 40"/>
    <property type="match status" value="1"/>
</dbReference>
<evidence type="ECO:0000256" key="1">
    <source>
        <dbReference type="ARBA" id="ARBA00004123"/>
    </source>
</evidence>
<evidence type="ECO:0000256" key="8">
    <source>
        <dbReference type="ARBA" id="ARBA00023242"/>
    </source>
</evidence>
<dbReference type="EMBL" id="SRPR01000216">
    <property type="protein sequence ID" value="KAG5956200.1"/>
    <property type="molecule type" value="Genomic_DNA"/>
</dbReference>
<evidence type="ECO:0000256" key="2">
    <source>
        <dbReference type="ARBA" id="ARBA00004496"/>
    </source>
</evidence>
<comment type="catalytic activity">
    <reaction evidence="11">
        <text>N-terminal L-seryl-[histone H4] + acetyl-CoA = N-terminal N(alpha)-acetyl-L-seryl-[histone H4] + CoA + H(+)</text>
        <dbReference type="Rhea" id="RHEA:50596"/>
        <dbReference type="Rhea" id="RHEA-COMP:12740"/>
        <dbReference type="Rhea" id="RHEA-COMP:12743"/>
        <dbReference type="ChEBI" id="CHEBI:15378"/>
        <dbReference type="ChEBI" id="CHEBI:57287"/>
        <dbReference type="ChEBI" id="CHEBI:57288"/>
        <dbReference type="ChEBI" id="CHEBI:64738"/>
        <dbReference type="ChEBI" id="CHEBI:83690"/>
        <dbReference type="EC" id="2.3.1.257"/>
    </reaction>
</comment>
<evidence type="ECO:0000256" key="7">
    <source>
        <dbReference type="ARBA" id="ARBA00022679"/>
    </source>
</evidence>
<evidence type="ECO:0000313" key="16">
    <source>
        <dbReference type="Proteomes" id="UP000742024"/>
    </source>
</evidence>
<evidence type="ECO:0000259" key="13">
    <source>
        <dbReference type="PROSITE" id="PS51186"/>
    </source>
</evidence>
<reference evidence="15 16" key="1">
    <citation type="journal article" date="2020" name="bioRxiv">
        <title>Whole genome comparisons of ergot fungi reveals the divergence and evolution of species within the genus Claviceps are the result of varying mechanisms driving genome evolution and host range expansion.</title>
        <authorList>
            <person name="Wyka S.A."/>
            <person name="Mondo S.J."/>
            <person name="Liu M."/>
            <person name="Dettman J."/>
            <person name="Nalam V."/>
            <person name="Broders K.D."/>
        </authorList>
    </citation>
    <scope>NUCLEOTIDE SEQUENCE</scope>
    <source>
        <strain evidence="15">CCC 1102</strain>
        <strain evidence="14 16">LM583</strain>
    </source>
</reference>
<evidence type="ECO:0000256" key="11">
    <source>
        <dbReference type="ARBA" id="ARBA00049524"/>
    </source>
</evidence>
<evidence type="ECO:0000256" key="5">
    <source>
        <dbReference type="ARBA" id="ARBA00015043"/>
    </source>
</evidence>
<evidence type="ECO:0000313" key="17">
    <source>
        <dbReference type="Proteomes" id="UP000784919"/>
    </source>
</evidence>
<comment type="subcellular location">
    <subcellularLocation>
        <location evidence="2">Cytoplasm</location>
    </subcellularLocation>
    <subcellularLocation>
        <location evidence="1">Nucleus</location>
    </subcellularLocation>
</comment>
<gene>
    <name evidence="15" type="ORF">E4U56_005671</name>
    <name evidence="14" type="ORF">E4U57_002803</name>
</gene>
<dbReference type="InterPro" id="IPR016181">
    <property type="entry name" value="Acyl_CoA_acyltransferase"/>
</dbReference>
<organism evidence="15 17">
    <name type="scientific">Claviceps arundinis</name>
    <dbReference type="NCBI Taxonomy" id="1623583"/>
    <lineage>
        <taxon>Eukaryota</taxon>
        <taxon>Fungi</taxon>
        <taxon>Dikarya</taxon>
        <taxon>Ascomycota</taxon>
        <taxon>Pezizomycotina</taxon>
        <taxon>Sordariomycetes</taxon>
        <taxon>Hypocreomycetidae</taxon>
        <taxon>Hypocreales</taxon>
        <taxon>Clavicipitaceae</taxon>
        <taxon>Claviceps</taxon>
    </lineage>
</organism>
<dbReference type="Proteomes" id="UP000742024">
    <property type="component" value="Unassembled WGS sequence"/>
</dbReference>
<keyword evidence="16" id="KW-1185">Reference proteome</keyword>
<comment type="caution">
    <text evidence="15">The sequence shown here is derived from an EMBL/GenBank/DDBJ whole genome shotgun (WGS) entry which is preliminary data.</text>
</comment>
<dbReference type="InterPro" id="IPR000182">
    <property type="entry name" value="GNAT_dom"/>
</dbReference>
<name>A0A9P7MVX0_9HYPO</name>
<keyword evidence="8" id="KW-0539">Nucleus</keyword>
<proteinExistence type="inferred from homology"/>
<dbReference type="GO" id="GO:0010485">
    <property type="term" value="F:histone H4 acetyltransferase activity"/>
    <property type="evidence" value="ECO:0007669"/>
    <property type="project" value="InterPro"/>
</dbReference>
<sequence length="242" mass="27487">MAVEVHTESRVTMSRSTRRKQETQPIEEAIAKSDAAFTTDYLPSLPPDWKHPTSEIVYTLHLIGAAALQDAHARACFDLIDETSGADYRGSSLGWHPSAKMKEMRSPELRYILVLRDDQVCGFMSMMPTYEYGEAVLYCYEIHLKTELKGSGLGKQLMHFLFEAGDRIQSVDKVMLTCFVSNKHARQFYERLGFEVDACSPRERKLRGGRIVMPDFVIMSRRTAGQVQTSSGKRVRDDFDSC</sequence>
<dbReference type="Gene3D" id="3.40.630.30">
    <property type="match status" value="1"/>
</dbReference>
<dbReference type="AlphaFoldDB" id="A0A9P7MVX0"/>
<dbReference type="EMBL" id="SRPS01000041">
    <property type="protein sequence ID" value="KAG5972796.1"/>
    <property type="molecule type" value="Genomic_DNA"/>
</dbReference>
<evidence type="ECO:0000256" key="4">
    <source>
        <dbReference type="ARBA" id="ARBA00012950"/>
    </source>
</evidence>
<evidence type="ECO:0000256" key="12">
    <source>
        <dbReference type="SAM" id="MobiDB-lite"/>
    </source>
</evidence>
<dbReference type="GO" id="GO:1990189">
    <property type="term" value="F:protein N-terminal-serine acetyltransferase activity"/>
    <property type="evidence" value="ECO:0007669"/>
    <property type="project" value="UniProtKB-EC"/>
</dbReference>
<dbReference type="EC" id="2.3.1.257" evidence="4"/>
<dbReference type="Proteomes" id="UP000784919">
    <property type="component" value="Unassembled WGS sequence"/>
</dbReference>
<evidence type="ECO:0000313" key="14">
    <source>
        <dbReference type="EMBL" id="KAG5956200.1"/>
    </source>
</evidence>
<evidence type="ECO:0000256" key="6">
    <source>
        <dbReference type="ARBA" id="ARBA00022490"/>
    </source>
</evidence>
<dbReference type="PROSITE" id="PS51186">
    <property type="entry name" value="GNAT"/>
    <property type="match status" value="1"/>
</dbReference>
<dbReference type="SUPFAM" id="SSF55729">
    <property type="entry name" value="Acyl-CoA N-acyltransferases (Nat)"/>
    <property type="match status" value="1"/>
</dbReference>
<evidence type="ECO:0000313" key="15">
    <source>
        <dbReference type="EMBL" id="KAG5972796.1"/>
    </source>
</evidence>
<evidence type="ECO:0000256" key="3">
    <source>
        <dbReference type="ARBA" id="ARBA00008870"/>
    </source>
</evidence>
<keyword evidence="7" id="KW-0808">Transferase</keyword>
<evidence type="ECO:0000256" key="10">
    <source>
        <dbReference type="ARBA" id="ARBA00047821"/>
    </source>
</evidence>
<keyword evidence="6" id="KW-0963">Cytoplasm</keyword>
<feature type="region of interest" description="Disordered" evidence="12">
    <location>
        <begin position="1"/>
        <end position="25"/>
    </location>
</feature>
<protein>
    <recommendedName>
        <fullName evidence="5">N-alpha-acetyltransferase 40</fullName>
        <ecNumber evidence="4">2.3.1.257</ecNumber>
    </recommendedName>
</protein>
<feature type="domain" description="N-acetyltransferase" evidence="13">
    <location>
        <begin position="63"/>
        <end position="218"/>
    </location>
</feature>
<dbReference type="Pfam" id="PF00583">
    <property type="entry name" value="Acetyltransf_1"/>
    <property type="match status" value="1"/>
</dbReference>
<keyword evidence="9" id="KW-0012">Acyltransferase</keyword>
<dbReference type="GO" id="GO:0005737">
    <property type="term" value="C:cytoplasm"/>
    <property type="evidence" value="ECO:0007669"/>
    <property type="project" value="UniProtKB-SubCell"/>
</dbReference>
<comment type="catalytic activity">
    <reaction evidence="10">
        <text>N-terminal L-seryl-[histone H2A] + acetyl-CoA = N-terminal N(alpha)-acetyl-L-seryl-[histone H2A] + CoA + H(+)</text>
        <dbReference type="Rhea" id="RHEA:50600"/>
        <dbReference type="Rhea" id="RHEA-COMP:12742"/>
        <dbReference type="Rhea" id="RHEA-COMP:12744"/>
        <dbReference type="ChEBI" id="CHEBI:15378"/>
        <dbReference type="ChEBI" id="CHEBI:57287"/>
        <dbReference type="ChEBI" id="CHEBI:57288"/>
        <dbReference type="ChEBI" id="CHEBI:64738"/>
        <dbReference type="ChEBI" id="CHEBI:83690"/>
        <dbReference type="EC" id="2.3.1.257"/>
    </reaction>
</comment>
<evidence type="ECO:0000256" key="9">
    <source>
        <dbReference type="ARBA" id="ARBA00023315"/>
    </source>
</evidence>
<dbReference type="CDD" id="cd04301">
    <property type="entry name" value="NAT_SF"/>
    <property type="match status" value="1"/>
</dbReference>